<proteinExistence type="predicted"/>
<sequence length="206" mass="23051">MASWWNSKSTLGQGFSVYATVGRFESAYNGEFEALRIALIQFQCRTEQFFSADRGMAEEPDDDELEAYLRSSLSDRRRSRWGEGSLCAGGPPPSSPRAWRASTDAGSHPSPRLPETSGKAIVIFQNVRSLAQDFRSAVEGVVPRAWEGVEGGRERVCQRLPLTTTMNPPSNDNSPETLRFCLLLKILRSMMQAIPLKQTNHFFCKQ</sequence>
<organism evidence="2 3">
    <name type="scientific">Caerostris extrusa</name>
    <name type="common">Bark spider</name>
    <name type="synonym">Caerostris bankana</name>
    <dbReference type="NCBI Taxonomy" id="172846"/>
    <lineage>
        <taxon>Eukaryota</taxon>
        <taxon>Metazoa</taxon>
        <taxon>Ecdysozoa</taxon>
        <taxon>Arthropoda</taxon>
        <taxon>Chelicerata</taxon>
        <taxon>Arachnida</taxon>
        <taxon>Araneae</taxon>
        <taxon>Araneomorphae</taxon>
        <taxon>Entelegynae</taxon>
        <taxon>Araneoidea</taxon>
        <taxon>Araneidae</taxon>
        <taxon>Caerostris</taxon>
    </lineage>
</organism>
<comment type="caution">
    <text evidence="2">The sequence shown here is derived from an EMBL/GenBank/DDBJ whole genome shotgun (WGS) entry which is preliminary data.</text>
</comment>
<evidence type="ECO:0000256" key="1">
    <source>
        <dbReference type="SAM" id="MobiDB-lite"/>
    </source>
</evidence>
<evidence type="ECO:0000313" key="2">
    <source>
        <dbReference type="EMBL" id="GIX83801.1"/>
    </source>
</evidence>
<accession>A0AAV4NJ89</accession>
<feature type="region of interest" description="Disordered" evidence="1">
    <location>
        <begin position="81"/>
        <end position="115"/>
    </location>
</feature>
<name>A0AAV4NJ89_CAEEX</name>
<protein>
    <submittedName>
        <fullName evidence="2">Uncharacterized protein</fullName>
    </submittedName>
</protein>
<dbReference type="Proteomes" id="UP001054945">
    <property type="component" value="Unassembled WGS sequence"/>
</dbReference>
<reference evidence="2 3" key="1">
    <citation type="submission" date="2021-06" db="EMBL/GenBank/DDBJ databases">
        <title>Caerostris extrusa draft genome.</title>
        <authorList>
            <person name="Kono N."/>
            <person name="Arakawa K."/>
        </authorList>
    </citation>
    <scope>NUCLEOTIDE SEQUENCE [LARGE SCALE GENOMIC DNA]</scope>
</reference>
<evidence type="ECO:0000313" key="3">
    <source>
        <dbReference type="Proteomes" id="UP001054945"/>
    </source>
</evidence>
<gene>
    <name evidence="2" type="ORF">CEXT_337221</name>
</gene>
<dbReference type="AlphaFoldDB" id="A0AAV4NJ89"/>
<keyword evidence="3" id="KW-1185">Reference proteome</keyword>
<dbReference type="EMBL" id="BPLR01020904">
    <property type="protein sequence ID" value="GIX83801.1"/>
    <property type="molecule type" value="Genomic_DNA"/>
</dbReference>